<accession>A0A660SQT0</accession>
<dbReference type="Gene3D" id="1.10.3210.10">
    <property type="entry name" value="Hypothetical protein af1432"/>
    <property type="match status" value="1"/>
</dbReference>
<dbReference type="NCBIfam" id="TIGR00277">
    <property type="entry name" value="HDIG"/>
    <property type="match status" value="1"/>
</dbReference>
<dbReference type="InterPro" id="IPR000014">
    <property type="entry name" value="PAS"/>
</dbReference>
<gene>
    <name evidence="4" type="ORF">DRP43_00715</name>
</gene>
<dbReference type="Proteomes" id="UP000271125">
    <property type="component" value="Unassembled WGS sequence"/>
</dbReference>
<evidence type="ECO:0000259" key="3">
    <source>
        <dbReference type="PROSITE" id="PS51832"/>
    </source>
</evidence>
<dbReference type="PROSITE" id="PS51832">
    <property type="entry name" value="HD_GYP"/>
    <property type="match status" value="1"/>
</dbReference>
<dbReference type="InterPro" id="IPR013767">
    <property type="entry name" value="PAS_fold"/>
</dbReference>
<name>A0A660SQT0_UNCT6</name>
<dbReference type="CDD" id="cd00077">
    <property type="entry name" value="HDc"/>
    <property type="match status" value="1"/>
</dbReference>
<dbReference type="Pfam" id="PF00989">
    <property type="entry name" value="PAS"/>
    <property type="match status" value="1"/>
</dbReference>
<dbReference type="PANTHER" id="PTHR43155:SF2">
    <property type="entry name" value="CYCLIC DI-GMP PHOSPHODIESTERASE PA4108"/>
    <property type="match status" value="1"/>
</dbReference>
<feature type="domain" description="HD-GYP" evidence="3">
    <location>
        <begin position="209"/>
        <end position="402"/>
    </location>
</feature>
<dbReference type="Pfam" id="PF13487">
    <property type="entry name" value="HD_5"/>
    <property type="match status" value="1"/>
</dbReference>
<dbReference type="InterPro" id="IPR000700">
    <property type="entry name" value="PAS-assoc_C"/>
</dbReference>
<dbReference type="PROSITE" id="PS50113">
    <property type="entry name" value="PAC"/>
    <property type="match status" value="1"/>
</dbReference>
<dbReference type="AlphaFoldDB" id="A0A660SQT0"/>
<dbReference type="GO" id="GO:0006355">
    <property type="term" value="P:regulation of DNA-templated transcription"/>
    <property type="evidence" value="ECO:0007669"/>
    <property type="project" value="InterPro"/>
</dbReference>
<evidence type="ECO:0000313" key="4">
    <source>
        <dbReference type="EMBL" id="RKX72471.1"/>
    </source>
</evidence>
<protein>
    <submittedName>
        <fullName evidence="4">Uncharacterized protein</fullName>
    </submittedName>
</protein>
<dbReference type="InterPro" id="IPR035965">
    <property type="entry name" value="PAS-like_dom_sf"/>
</dbReference>
<dbReference type="InterPro" id="IPR037522">
    <property type="entry name" value="HD_GYP_dom"/>
</dbReference>
<comment type="caution">
    <text evidence="4">The sequence shown here is derived from an EMBL/GenBank/DDBJ whole genome shotgun (WGS) entry which is preliminary data.</text>
</comment>
<dbReference type="InterPro" id="IPR003607">
    <property type="entry name" value="HD/PDEase_dom"/>
</dbReference>
<dbReference type="InterPro" id="IPR006675">
    <property type="entry name" value="HDIG_dom"/>
</dbReference>
<dbReference type="SUPFAM" id="SSF55785">
    <property type="entry name" value="PYP-like sensor domain (PAS domain)"/>
    <property type="match status" value="1"/>
</dbReference>
<dbReference type="CDD" id="cd00130">
    <property type="entry name" value="PAS"/>
    <property type="match status" value="1"/>
</dbReference>
<evidence type="ECO:0000313" key="5">
    <source>
        <dbReference type="Proteomes" id="UP000271125"/>
    </source>
</evidence>
<evidence type="ECO:0000259" key="2">
    <source>
        <dbReference type="PROSITE" id="PS50113"/>
    </source>
</evidence>
<sequence length="402" mass="46909">MKKKEKEKKLYKELAEKTKRIDELGIMMDQYEIKLEKAKRSIRRYQILVNNAKDILYSTNNKGIITFISSNVSVFGIKANDMINTKIKNYVVESDREKVDEIYKSDHNDRDELIILVRIMDRKKNIYWMEDHEKILKDDSGNFLGVIGIIREISERKNIEIEMENVRAGLQKKVDKKVLEFKKVVDQLRKEIIERMKVEEQLQYNLKIQQKIFEEVVNALSSAVEKRDPYTYGHQQNVTILTEAIAREMGFDEDQIEGIRIASLLHDIGKIIIPGEILSRPGNLTANEFNLIKEHPRTGYEILKGIEFPWNVADIILQHHERLDGSGYPDGLKEDEICIEAKILAVADVVEAMITHRPYRPACGREEAYKEILDNKGILYDPEVVDVCIDILKRNNFKFEER</sequence>
<reference evidence="4 5" key="1">
    <citation type="submission" date="2018-06" db="EMBL/GenBank/DDBJ databases">
        <title>Extensive metabolic versatility and redundancy in microbially diverse, dynamic hydrothermal sediments.</title>
        <authorList>
            <person name="Dombrowski N."/>
            <person name="Teske A."/>
            <person name="Baker B.J."/>
        </authorList>
    </citation>
    <scope>NUCLEOTIDE SEQUENCE [LARGE SCALE GENOMIC DNA]</scope>
    <source>
        <strain evidence="4">B10_G13</strain>
    </source>
</reference>
<dbReference type="SMART" id="SM00471">
    <property type="entry name" value="HDc"/>
    <property type="match status" value="1"/>
</dbReference>
<keyword evidence="1" id="KW-0175">Coiled coil</keyword>
<feature type="coiled-coil region" evidence="1">
    <location>
        <begin position="1"/>
        <end position="55"/>
    </location>
</feature>
<feature type="domain" description="PAC" evidence="2">
    <location>
        <begin position="113"/>
        <end position="165"/>
    </location>
</feature>
<dbReference type="EMBL" id="QNBD01000018">
    <property type="protein sequence ID" value="RKX72471.1"/>
    <property type="molecule type" value="Genomic_DNA"/>
</dbReference>
<dbReference type="SUPFAM" id="SSF109604">
    <property type="entry name" value="HD-domain/PDEase-like"/>
    <property type="match status" value="1"/>
</dbReference>
<organism evidence="4 5">
    <name type="scientific">candidate division TA06 bacterium</name>
    <dbReference type="NCBI Taxonomy" id="2250710"/>
    <lineage>
        <taxon>Bacteria</taxon>
        <taxon>Bacteria division TA06</taxon>
    </lineage>
</organism>
<dbReference type="NCBIfam" id="TIGR00229">
    <property type="entry name" value="sensory_box"/>
    <property type="match status" value="1"/>
</dbReference>
<dbReference type="PANTHER" id="PTHR43155">
    <property type="entry name" value="CYCLIC DI-GMP PHOSPHODIESTERASE PA4108-RELATED"/>
    <property type="match status" value="1"/>
</dbReference>
<evidence type="ECO:0000256" key="1">
    <source>
        <dbReference type="SAM" id="Coils"/>
    </source>
</evidence>
<dbReference type="Gene3D" id="3.30.450.20">
    <property type="entry name" value="PAS domain"/>
    <property type="match status" value="1"/>
</dbReference>
<proteinExistence type="predicted"/>